<name>A0ABN2FWH5_9ACTN</name>
<accession>A0ABN2FWH5</accession>
<gene>
    <name evidence="1" type="ORF">GCM10009744_63440</name>
</gene>
<sequence length="58" mass="5691">MFSAWYDAAARAAGLATASAAGACSAPSIETASNPPVILAVDIPNFGRIEVLLLGGSG</sequence>
<organism evidence="1 2">
    <name type="scientific">Kribbella alba</name>
    <dbReference type="NCBI Taxonomy" id="190197"/>
    <lineage>
        <taxon>Bacteria</taxon>
        <taxon>Bacillati</taxon>
        <taxon>Actinomycetota</taxon>
        <taxon>Actinomycetes</taxon>
        <taxon>Propionibacteriales</taxon>
        <taxon>Kribbellaceae</taxon>
        <taxon>Kribbella</taxon>
    </lineage>
</organism>
<proteinExistence type="predicted"/>
<comment type="caution">
    <text evidence="1">The sequence shown here is derived from an EMBL/GenBank/DDBJ whole genome shotgun (WGS) entry which is preliminary data.</text>
</comment>
<evidence type="ECO:0000313" key="1">
    <source>
        <dbReference type="EMBL" id="GAA1661000.1"/>
    </source>
</evidence>
<evidence type="ECO:0000313" key="2">
    <source>
        <dbReference type="Proteomes" id="UP001501319"/>
    </source>
</evidence>
<reference evidence="1 2" key="1">
    <citation type="journal article" date="2019" name="Int. J. Syst. Evol. Microbiol.">
        <title>The Global Catalogue of Microorganisms (GCM) 10K type strain sequencing project: providing services to taxonomists for standard genome sequencing and annotation.</title>
        <authorList>
            <consortium name="The Broad Institute Genomics Platform"/>
            <consortium name="The Broad Institute Genome Sequencing Center for Infectious Disease"/>
            <person name="Wu L."/>
            <person name="Ma J."/>
        </authorList>
    </citation>
    <scope>NUCLEOTIDE SEQUENCE [LARGE SCALE GENOMIC DNA]</scope>
    <source>
        <strain evidence="1 2">JCM 14306</strain>
    </source>
</reference>
<dbReference type="EMBL" id="BAAANE010000015">
    <property type="protein sequence ID" value="GAA1661000.1"/>
    <property type="molecule type" value="Genomic_DNA"/>
</dbReference>
<keyword evidence="2" id="KW-1185">Reference proteome</keyword>
<protein>
    <submittedName>
        <fullName evidence="1">Uncharacterized protein</fullName>
    </submittedName>
</protein>
<dbReference type="Proteomes" id="UP001501319">
    <property type="component" value="Unassembled WGS sequence"/>
</dbReference>